<dbReference type="AlphaFoldDB" id="A0A1Y3QUN6"/>
<name>A0A1Y3QUN6_9BACT</name>
<protein>
    <submittedName>
        <fullName evidence="1">Uncharacterized protein</fullName>
    </submittedName>
</protein>
<sequence>MTYSAAIFLCGFYLFRSGAPIITVLSEMSGVWLLQKILLFQMAHYSEKMFTFIWNFNILNRDLR</sequence>
<proteinExistence type="predicted"/>
<organism evidence="1 2">
    <name type="scientific">Alistipes onderdonkii</name>
    <dbReference type="NCBI Taxonomy" id="328813"/>
    <lineage>
        <taxon>Bacteria</taxon>
        <taxon>Pseudomonadati</taxon>
        <taxon>Bacteroidota</taxon>
        <taxon>Bacteroidia</taxon>
        <taxon>Bacteroidales</taxon>
        <taxon>Rikenellaceae</taxon>
        <taxon>Alistipes</taxon>
    </lineage>
</organism>
<gene>
    <name evidence="1" type="ORF">B5G41_06700</name>
</gene>
<evidence type="ECO:0000313" key="2">
    <source>
        <dbReference type="Proteomes" id="UP000195772"/>
    </source>
</evidence>
<comment type="caution">
    <text evidence="1">The sequence shown here is derived from an EMBL/GenBank/DDBJ whole genome shotgun (WGS) entry which is preliminary data.</text>
</comment>
<reference evidence="2" key="1">
    <citation type="submission" date="2017-04" db="EMBL/GenBank/DDBJ databases">
        <title>Function of individual gut microbiota members based on whole genome sequencing of pure cultures obtained from chicken caecum.</title>
        <authorList>
            <person name="Medvecky M."/>
            <person name="Cejkova D."/>
            <person name="Polansky O."/>
            <person name="Karasova D."/>
            <person name="Kubasova T."/>
            <person name="Cizek A."/>
            <person name="Rychlik I."/>
        </authorList>
    </citation>
    <scope>NUCLEOTIDE SEQUENCE [LARGE SCALE GENOMIC DNA]</scope>
    <source>
        <strain evidence="2">An90</strain>
    </source>
</reference>
<evidence type="ECO:0000313" key="1">
    <source>
        <dbReference type="EMBL" id="OUN03374.1"/>
    </source>
</evidence>
<accession>A0A1Y3QUN6</accession>
<dbReference type="Proteomes" id="UP000195772">
    <property type="component" value="Unassembled WGS sequence"/>
</dbReference>
<dbReference type="EMBL" id="NFHB01000004">
    <property type="protein sequence ID" value="OUN03374.1"/>
    <property type="molecule type" value="Genomic_DNA"/>
</dbReference>